<keyword evidence="4" id="KW-1185">Reference proteome</keyword>
<evidence type="ECO:0000259" key="2">
    <source>
        <dbReference type="Pfam" id="PF24494"/>
    </source>
</evidence>
<feature type="region of interest" description="Disordered" evidence="1">
    <location>
        <begin position="10"/>
        <end position="30"/>
    </location>
</feature>
<dbReference type="EMBL" id="JABCIY010000229">
    <property type="protein sequence ID" value="KAF7187434.1"/>
    <property type="molecule type" value="Genomic_DNA"/>
</dbReference>
<dbReference type="InterPro" id="IPR056009">
    <property type="entry name" value="DUF7587"/>
</dbReference>
<evidence type="ECO:0000313" key="4">
    <source>
        <dbReference type="Proteomes" id="UP000660729"/>
    </source>
</evidence>
<name>A0A8H6R9A8_9PEZI</name>
<feature type="domain" description="DUF7587" evidence="2">
    <location>
        <begin position="315"/>
        <end position="469"/>
    </location>
</feature>
<evidence type="ECO:0000256" key="1">
    <source>
        <dbReference type="SAM" id="MobiDB-lite"/>
    </source>
</evidence>
<comment type="caution">
    <text evidence="3">The sequence shown here is derived from an EMBL/GenBank/DDBJ whole genome shotgun (WGS) entry which is preliminary data.</text>
</comment>
<dbReference type="Proteomes" id="UP000660729">
    <property type="component" value="Unassembled WGS sequence"/>
</dbReference>
<accession>A0A8H6R9A8</accession>
<dbReference type="AlphaFoldDB" id="A0A8H6R9A8"/>
<dbReference type="OrthoDB" id="5397734at2759"/>
<sequence>MSIFALRHRLLSRPRPPPPPKESSKQHPVAMVSRRVRSDIGQARRNKTFRWSDDMRVFLHVLHTDFTYSKAQNAIIFRSVFADDVQQYGATNERLQVIITAQVRERNQMRAKVWINICRTSLDAAELERRERFRALIQAAATSSKGHGTCRTELGPSSTVSALRPQIKASKATAARSSPVPETVLPPRNDETLQAKPPMPLSKQAPIGVWAPQSPPDEDEDELCSAAPQSKLLNTGFNARALVPVIARQQSVRTKLSLPATSSQRQRISVNVASAQKVHFTQTHGTVINITPKKLAQITKDLVPVSAQEAHPLMSGLVFRYWAEDGSSGLNSENGFTARKYANRVNFNQPPPLCTSLDWSDLFYHIDRIGIQKEFESPFISVSNSLIWIIRLALKEIDDKPGCKGRISVIDARGLARGSLYYVPPYHREMKKSFEFTAGSWRYAGTHEFIVWKEIPRRAIVHTFAVKDLMRFVRHSETLRRALRFDLISAASDLKNKIIPALRQRKVGLTDELTSAFARLANLMGFTTQSSIEHISNLLCELCQGWGINLVRQTDSEWNRLAGVFSNALFAADGKPRNLRDETCLKRGFLDGIAFASSAHFNTRHNEKTINLMYKQARLIGLGDPGKIIMDELAAAQFTLMMFEKKQQKTLPGYKTQLLLEGPANDEGFASADEEDYNDNDEVAVHQPMLRKHAARLMMEEDTMMQSDDEMVSYEFGDDGRVV</sequence>
<proteinExistence type="predicted"/>
<protein>
    <recommendedName>
        <fullName evidence="2">DUF7587 domain-containing protein</fullName>
    </recommendedName>
</protein>
<dbReference type="Pfam" id="PF24494">
    <property type="entry name" value="DUF7587"/>
    <property type="match status" value="1"/>
</dbReference>
<reference evidence="3" key="1">
    <citation type="submission" date="2020-04" db="EMBL/GenBank/DDBJ databases">
        <title>Draft genome resource of the tomato pathogen Pseudocercospora fuligena.</title>
        <authorList>
            <person name="Zaccaron A."/>
        </authorList>
    </citation>
    <scope>NUCLEOTIDE SEQUENCE</scope>
    <source>
        <strain evidence="3">PF001</strain>
    </source>
</reference>
<gene>
    <name evidence="3" type="ORF">HII31_11323</name>
</gene>
<feature type="region of interest" description="Disordered" evidence="1">
    <location>
        <begin position="169"/>
        <end position="206"/>
    </location>
</feature>
<evidence type="ECO:0000313" key="3">
    <source>
        <dbReference type="EMBL" id="KAF7187434.1"/>
    </source>
</evidence>
<organism evidence="3 4">
    <name type="scientific">Pseudocercospora fuligena</name>
    <dbReference type="NCBI Taxonomy" id="685502"/>
    <lineage>
        <taxon>Eukaryota</taxon>
        <taxon>Fungi</taxon>
        <taxon>Dikarya</taxon>
        <taxon>Ascomycota</taxon>
        <taxon>Pezizomycotina</taxon>
        <taxon>Dothideomycetes</taxon>
        <taxon>Dothideomycetidae</taxon>
        <taxon>Mycosphaerellales</taxon>
        <taxon>Mycosphaerellaceae</taxon>
        <taxon>Pseudocercospora</taxon>
    </lineage>
</organism>